<comment type="caution">
    <text evidence="2">The sequence shown here is derived from an EMBL/GenBank/DDBJ whole genome shotgun (WGS) entry which is preliminary data.</text>
</comment>
<dbReference type="EMBL" id="SHOA02000019">
    <property type="protein sequence ID" value="TDH64747.1"/>
    <property type="molecule type" value="Genomic_DNA"/>
</dbReference>
<sequence>MSSMVLASLVMLGAVVLTLEIQRQLLFARILSALVMLLGWVLLLSSEQQLQAICCAVAYHGLAEGLRQWQRSFPCVFERRKDRKVVLWLLFWARVYTWGTTLGGIAVLTVVSRSHESTRVSYWHESIILALYHEIVEVLVMLYFADEEVPYIWYRRIGHWLGALLVGFLKSSGRLEAALRGPLLAEMSSVALISVLLVVMWFSIKIPWDRIAEASTSSLFQDESYTENEPEIVDENREQL</sequence>
<evidence type="ECO:0000256" key="1">
    <source>
        <dbReference type="SAM" id="Phobius"/>
    </source>
</evidence>
<feature type="transmembrane region" description="Helical" evidence="1">
    <location>
        <begin position="28"/>
        <end position="44"/>
    </location>
</feature>
<feature type="transmembrane region" description="Helical" evidence="1">
    <location>
        <begin position="157"/>
        <end position="175"/>
    </location>
</feature>
<evidence type="ECO:0000313" key="2">
    <source>
        <dbReference type="EMBL" id="TDH64747.1"/>
    </source>
</evidence>
<evidence type="ECO:0000313" key="3">
    <source>
        <dbReference type="Proteomes" id="UP000294530"/>
    </source>
</evidence>
<keyword evidence="1" id="KW-0472">Membrane</keyword>
<feature type="transmembrane region" description="Helical" evidence="1">
    <location>
        <begin position="127"/>
        <end position="145"/>
    </location>
</feature>
<keyword evidence="3" id="KW-1185">Reference proteome</keyword>
<dbReference type="OrthoDB" id="122866at2759"/>
<dbReference type="Proteomes" id="UP000294530">
    <property type="component" value="Unassembled WGS sequence"/>
</dbReference>
<keyword evidence="1" id="KW-1133">Transmembrane helix</keyword>
<protein>
    <submittedName>
        <fullName evidence="2">Uncharacterized protein</fullName>
    </submittedName>
</protein>
<dbReference type="GeneID" id="94346234"/>
<dbReference type="RefSeq" id="XP_067814246.1">
    <property type="nucleotide sequence ID" value="XM_067960563.1"/>
</dbReference>
<keyword evidence="1" id="KW-0812">Transmembrane</keyword>
<dbReference type="KEGG" id="blac:94346234"/>
<feature type="transmembrane region" description="Helical" evidence="1">
    <location>
        <begin position="187"/>
        <end position="204"/>
    </location>
</feature>
<organism evidence="2 3">
    <name type="scientific">Bremia lactucae</name>
    <name type="common">Lettuce downy mildew</name>
    <dbReference type="NCBI Taxonomy" id="4779"/>
    <lineage>
        <taxon>Eukaryota</taxon>
        <taxon>Sar</taxon>
        <taxon>Stramenopiles</taxon>
        <taxon>Oomycota</taxon>
        <taxon>Peronosporomycetes</taxon>
        <taxon>Peronosporales</taxon>
        <taxon>Peronosporaceae</taxon>
        <taxon>Bremia</taxon>
    </lineage>
</organism>
<name>A0A976FCV7_BRELC</name>
<gene>
    <name evidence="2" type="ORF">CCR75_002466</name>
</gene>
<accession>A0A976FCV7</accession>
<proteinExistence type="predicted"/>
<dbReference type="AlphaFoldDB" id="A0A976FCV7"/>
<feature type="transmembrane region" description="Helical" evidence="1">
    <location>
        <begin position="85"/>
        <end position="107"/>
    </location>
</feature>
<reference evidence="2 3" key="1">
    <citation type="journal article" date="2021" name="Genome Biol.">
        <title>AFLAP: assembly-free linkage analysis pipeline using k-mers from genome sequencing data.</title>
        <authorList>
            <person name="Fletcher K."/>
            <person name="Zhang L."/>
            <person name="Gil J."/>
            <person name="Han R."/>
            <person name="Cavanaugh K."/>
            <person name="Michelmore R."/>
        </authorList>
    </citation>
    <scope>NUCLEOTIDE SEQUENCE [LARGE SCALE GENOMIC DNA]</scope>
    <source>
        <strain evidence="2 3">SF5</strain>
    </source>
</reference>